<organism evidence="4 5">
    <name type="scientific">Dickeya solani</name>
    <dbReference type="NCBI Taxonomy" id="1089444"/>
    <lineage>
        <taxon>Bacteria</taxon>
        <taxon>Pseudomonadati</taxon>
        <taxon>Pseudomonadota</taxon>
        <taxon>Gammaproteobacteria</taxon>
        <taxon>Enterobacterales</taxon>
        <taxon>Pectobacteriaceae</taxon>
        <taxon>Dickeya</taxon>
    </lineage>
</organism>
<dbReference type="GO" id="GO:0016746">
    <property type="term" value="F:acyltransferase activity"/>
    <property type="evidence" value="ECO:0007669"/>
    <property type="project" value="UniProtKB-KW"/>
</dbReference>
<comment type="caution">
    <text evidence="4">The sequence shown here is derived from an EMBL/GenBank/DDBJ whole genome shotgun (WGS) entry which is preliminary data.</text>
</comment>
<dbReference type="SUPFAM" id="SSF55729">
    <property type="entry name" value="Acyl-CoA N-acyltransferases (Nat)"/>
    <property type="match status" value="1"/>
</dbReference>
<dbReference type="EC" id="2.3.1.-" evidence="4"/>
<evidence type="ECO:0000259" key="3">
    <source>
        <dbReference type="PROSITE" id="PS51186"/>
    </source>
</evidence>
<name>A0ABU4EL02_9GAMM</name>
<dbReference type="InterPro" id="IPR050832">
    <property type="entry name" value="Bact_Acetyltransf"/>
</dbReference>
<sequence length="155" mass="17604">MMSLIDFTPADYPRLIRWIDSAELNLLWGGPTYSFPLTTPQITQHLANPQFVPYLFEHQGDIVGFVELSQVEPRHSRLCRVFIDPTYRGRGLARAMLQAAIRQAVERFEAHTVSLSVFSHNRSALRCYQSLGFHITAAAPFGDQGLELTTMRLIL</sequence>
<evidence type="ECO:0000313" key="4">
    <source>
        <dbReference type="EMBL" id="MDV7044128.1"/>
    </source>
</evidence>
<dbReference type="CDD" id="cd04301">
    <property type="entry name" value="NAT_SF"/>
    <property type="match status" value="1"/>
</dbReference>
<proteinExistence type="predicted"/>
<feature type="domain" description="N-acetyltransferase" evidence="3">
    <location>
        <begin position="2"/>
        <end position="155"/>
    </location>
</feature>
<gene>
    <name evidence="4" type="ORF">RUJ08_18515</name>
</gene>
<evidence type="ECO:0000256" key="1">
    <source>
        <dbReference type="ARBA" id="ARBA00022679"/>
    </source>
</evidence>
<keyword evidence="1 4" id="KW-0808">Transferase</keyword>
<dbReference type="RefSeq" id="WP_223849478.1">
    <property type="nucleotide sequence ID" value="NZ_CP017454.1"/>
</dbReference>
<evidence type="ECO:0000313" key="5">
    <source>
        <dbReference type="Proteomes" id="UP001187868"/>
    </source>
</evidence>
<dbReference type="EMBL" id="JAWLLM010000019">
    <property type="protein sequence ID" value="MDV7044128.1"/>
    <property type="molecule type" value="Genomic_DNA"/>
</dbReference>
<dbReference type="PANTHER" id="PTHR43877">
    <property type="entry name" value="AMINOALKYLPHOSPHONATE N-ACETYLTRANSFERASE-RELATED-RELATED"/>
    <property type="match status" value="1"/>
</dbReference>
<keyword evidence="2 4" id="KW-0012">Acyltransferase</keyword>
<protein>
    <submittedName>
        <fullName evidence="4">GNAT family N-acetyltransferase</fullName>
        <ecNumber evidence="4">2.3.1.-</ecNumber>
    </submittedName>
</protein>
<dbReference type="PROSITE" id="PS51186">
    <property type="entry name" value="GNAT"/>
    <property type="match status" value="1"/>
</dbReference>
<reference evidence="4 5" key="1">
    <citation type="submission" date="2023-10" db="EMBL/GenBank/DDBJ databases">
        <title>Clonality and diversity in the soft rot Dickeya solani phytopathogen.</title>
        <authorList>
            <person name="Pedron J."/>
            <person name="Van Gijisegem F."/>
            <person name="Portier P."/>
            <person name="Taghouti G."/>
        </authorList>
    </citation>
    <scope>NUCLEOTIDE SEQUENCE [LARGE SCALE GENOMIC DNA]</scope>
    <source>
        <strain evidence="4 5">FVG2-MFV017-A9</strain>
    </source>
</reference>
<dbReference type="GeneID" id="43518609"/>
<dbReference type="Pfam" id="PF00583">
    <property type="entry name" value="Acetyltransf_1"/>
    <property type="match status" value="1"/>
</dbReference>
<evidence type="ECO:0000256" key="2">
    <source>
        <dbReference type="ARBA" id="ARBA00023315"/>
    </source>
</evidence>
<keyword evidence="5" id="KW-1185">Reference proteome</keyword>
<dbReference type="Gene3D" id="3.40.630.30">
    <property type="match status" value="1"/>
</dbReference>
<dbReference type="Proteomes" id="UP001187868">
    <property type="component" value="Unassembled WGS sequence"/>
</dbReference>
<dbReference type="InterPro" id="IPR000182">
    <property type="entry name" value="GNAT_dom"/>
</dbReference>
<dbReference type="InterPro" id="IPR016181">
    <property type="entry name" value="Acyl_CoA_acyltransferase"/>
</dbReference>
<accession>A0ABU4EL02</accession>